<evidence type="ECO:0000313" key="1">
    <source>
        <dbReference type="EMBL" id="MCJ1961268.1"/>
    </source>
</evidence>
<sequence>MSDSELVTIRSGDLTARINPLGAELWSLVDGEGREFMTDGNPEFWGGHAPILFPIVGGLNNGRYRLNGTEYELPRHGFARHSEFEVLIAEEERVMFSLGASDATRAVYPFEFKLNVNFRLIEKKLVIGAGVQNCGEVPMPFSIGFHPAFAWPLPGAGAKEDHKIVFSEDEPHRIRRLDPDTGLLLADRKHSPIKGNSFVPRPELFEADALIWDKLNSRVVKFGPTNGPRIAIKSPALPMLGIWQKPGADFLCIEPWQGIADPVGFEGDFREKPGVVSVPAGQTRFFELHIAVLDAG</sequence>
<gene>
    <name evidence="1" type="ORF">MTR65_11295</name>
</gene>
<keyword evidence="2" id="KW-1185">Reference proteome</keyword>
<dbReference type="InterPro" id="IPR008183">
    <property type="entry name" value="Aldose_1/G6P_1-epimerase"/>
</dbReference>
<reference evidence="1" key="1">
    <citation type="submission" date="2022-03" db="EMBL/GenBank/DDBJ databases">
        <title>Identification of a novel bacterium isolated from mangrove sediments.</title>
        <authorList>
            <person name="Pan X."/>
        </authorList>
    </citation>
    <scope>NUCLEOTIDE SEQUENCE</scope>
    <source>
        <strain evidence="1">B2637</strain>
    </source>
</reference>
<organism evidence="1 2">
    <name type="scientific">Novosphingobium mangrovi</name>
    <name type="common">ex Hu et al. 2023</name>
    <dbReference type="NCBI Taxonomy" id="2930094"/>
    <lineage>
        <taxon>Bacteria</taxon>
        <taxon>Pseudomonadati</taxon>
        <taxon>Pseudomonadota</taxon>
        <taxon>Alphaproteobacteria</taxon>
        <taxon>Sphingomonadales</taxon>
        <taxon>Sphingomonadaceae</taxon>
        <taxon>Novosphingobium</taxon>
    </lineage>
</organism>
<dbReference type="EMBL" id="JALHAT010000018">
    <property type="protein sequence ID" value="MCJ1961268.1"/>
    <property type="molecule type" value="Genomic_DNA"/>
</dbReference>
<name>A0ABT0ADJ5_9SPHN</name>
<dbReference type="Pfam" id="PF01263">
    <property type="entry name" value="Aldose_epim"/>
    <property type="match status" value="1"/>
</dbReference>
<evidence type="ECO:0000313" key="2">
    <source>
        <dbReference type="Proteomes" id="UP001162802"/>
    </source>
</evidence>
<dbReference type="RefSeq" id="WP_226632313.1">
    <property type="nucleotide sequence ID" value="NZ_JALHAT010000018.1"/>
</dbReference>
<dbReference type="InterPro" id="IPR011013">
    <property type="entry name" value="Gal_mutarotase_sf_dom"/>
</dbReference>
<dbReference type="CDD" id="cd09024">
    <property type="entry name" value="Aldose_epim_lacX"/>
    <property type="match status" value="1"/>
</dbReference>
<protein>
    <submittedName>
        <fullName evidence="1">Aldose 1-epimerase family protein</fullName>
    </submittedName>
</protein>
<dbReference type="Proteomes" id="UP001162802">
    <property type="component" value="Unassembled WGS sequence"/>
</dbReference>
<dbReference type="SUPFAM" id="SSF74650">
    <property type="entry name" value="Galactose mutarotase-like"/>
    <property type="match status" value="1"/>
</dbReference>
<dbReference type="Gene3D" id="2.70.98.10">
    <property type="match status" value="1"/>
</dbReference>
<accession>A0ABT0ADJ5</accession>
<comment type="caution">
    <text evidence="1">The sequence shown here is derived from an EMBL/GenBank/DDBJ whole genome shotgun (WGS) entry which is preliminary data.</text>
</comment>
<proteinExistence type="predicted"/>
<dbReference type="InterPro" id="IPR037481">
    <property type="entry name" value="LacX"/>
</dbReference>
<dbReference type="InterPro" id="IPR014718">
    <property type="entry name" value="GH-type_carb-bd"/>
</dbReference>